<feature type="transmembrane region" description="Helical" evidence="8">
    <location>
        <begin position="339"/>
        <end position="360"/>
    </location>
</feature>
<name>A0A127F6A4_STEDE</name>
<dbReference type="GO" id="GO:0005886">
    <property type="term" value="C:plasma membrane"/>
    <property type="evidence" value="ECO:0007669"/>
    <property type="project" value="UniProtKB-SubCell"/>
</dbReference>
<reference evidence="10 11" key="1">
    <citation type="submission" date="2015-06" db="EMBL/GenBank/DDBJ databases">
        <title>A Comprehensive Approach to Explore the Metabolic and Phylogenetic Diversity of Bacterial Steroid Degradation in the Environment: Testosterone as an Example.</title>
        <authorList>
            <person name="Yang F.-C."/>
            <person name="Chen Y.-L."/>
            <person name="Yu C.-P."/>
            <person name="Tang S.-L."/>
            <person name="Wang P.-H."/>
            <person name="Ismail W."/>
            <person name="Wang C.-H."/>
            <person name="Yang C.-Y."/>
            <person name="Chiang Y.-R."/>
        </authorList>
    </citation>
    <scope>NUCLEOTIDE SEQUENCE [LARGE SCALE GENOMIC DNA]</scope>
    <source>
        <strain evidence="10 11">DSM 18526</strain>
    </source>
</reference>
<evidence type="ECO:0000256" key="2">
    <source>
        <dbReference type="ARBA" id="ARBA00005346"/>
    </source>
</evidence>
<keyword evidence="6 8" id="KW-0472">Membrane</keyword>
<dbReference type="AlphaFoldDB" id="A0A127F6A4"/>
<evidence type="ECO:0000256" key="1">
    <source>
        <dbReference type="ARBA" id="ARBA00004651"/>
    </source>
</evidence>
<protein>
    <submittedName>
        <fullName evidence="10">Monovalent cation/H+ antiporter subunit D</fullName>
    </submittedName>
</protein>
<feature type="transmembrane region" description="Helical" evidence="8">
    <location>
        <begin position="280"/>
        <end position="306"/>
    </location>
</feature>
<evidence type="ECO:0000259" key="9">
    <source>
        <dbReference type="Pfam" id="PF00361"/>
    </source>
</evidence>
<dbReference type="Proteomes" id="UP000070250">
    <property type="component" value="Chromosome"/>
</dbReference>
<feature type="transmembrane region" description="Helical" evidence="8">
    <location>
        <begin position="312"/>
        <end position="332"/>
    </location>
</feature>
<feature type="transmembrane region" description="Helical" evidence="8">
    <location>
        <begin position="453"/>
        <end position="472"/>
    </location>
</feature>
<evidence type="ECO:0000256" key="8">
    <source>
        <dbReference type="SAM" id="Phobius"/>
    </source>
</evidence>
<feature type="transmembrane region" description="Helical" evidence="8">
    <location>
        <begin position="170"/>
        <end position="194"/>
    </location>
</feature>
<dbReference type="InterPro" id="IPR001750">
    <property type="entry name" value="ND/Mrp_TM"/>
</dbReference>
<feature type="domain" description="NADH:quinone oxidoreductase/Mrp antiporter transmembrane" evidence="9">
    <location>
        <begin position="137"/>
        <end position="446"/>
    </location>
</feature>
<sequence length="552" mass="58331">MNMLLMHLPVLPIVVPLLAGALMLMLAESRRVVRVSIALTAMLLQFVAACTLLYLTTDSIPHLWSEGVGVYTIGDWAAPFGIVLVVDRLTALMLALGASVGLASLVYSLARWDRLGPHYHSLFQFLLMGLNGAFLTGDLFNLFVFFEVLLASSYGLVLHGSGKARVKAGLHYIVVNLASSLLFLIGVALIYGVTGTLNMADLAGRIAALTPQDRPLFEAGATVLAVAFLVKAGSWPLNFWLPGTYAAAGAPVAAAFSLMTKVGIYALIRIGTLIGASDADATFIGTALFYAGMATLVVGTIGLLAAQHLGRLVGFSVIVSSGTLLAAVGFSSEVLTAPALFYLLTSVLATSAFFILTGMTERTRTQFPPMADAAAAPLPAISYEAFGVRESPDSHSLDDEVGIAIPAVMAFLGLSFVCCVLLISGLPPLSGFIAKFALLSAIFNTGFESAPTQMWSFMAAIIVAGFAALIALTRVGMRLFWTNVTRTTPRLRIIEAAPVAFLLLLTMGLTVAANPVMIYLDAAARSLHDPETYIRVVLSSRTHLAPVEASQP</sequence>
<evidence type="ECO:0000256" key="4">
    <source>
        <dbReference type="ARBA" id="ARBA00022692"/>
    </source>
</evidence>
<dbReference type="RefSeq" id="WP_066918330.1">
    <property type="nucleotide sequence ID" value="NZ_CP011971.1"/>
</dbReference>
<feature type="transmembrane region" description="Helical" evidence="8">
    <location>
        <begin position="6"/>
        <end position="26"/>
    </location>
</feature>
<feature type="transmembrane region" description="Helical" evidence="8">
    <location>
        <begin position="89"/>
        <end position="110"/>
    </location>
</feature>
<dbReference type="PANTHER" id="PTHR42703">
    <property type="entry name" value="NADH DEHYDROGENASE"/>
    <property type="match status" value="1"/>
</dbReference>
<gene>
    <name evidence="10" type="ORF">ACG33_02180</name>
</gene>
<dbReference type="Pfam" id="PF00361">
    <property type="entry name" value="Proton_antipo_M"/>
    <property type="match status" value="1"/>
</dbReference>
<dbReference type="EMBL" id="CP011971">
    <property type="protein sequence ID" value="AMN45937.1"/>
    <property type="molecule type" value="Genomic_DNA"/>
</dbReference>
<dbReference type="PANTHER" id="PTHR42703:SF1">
    <property type="entry name" value="NA(+)_H(+) ANTIPORTER SUBUNIT D1"/>
    <property type="match status" value="1"/>
</dbReference>
<evidence type="ECO:0000256" key="5">
    <source>
        <dbReference type="ARBA" id="ARBA00022989"/>
    </source>
</evidence>
<keyword evidence="3" id="KW-1003">Cell membrane</keyword>
<feature type="transmembrane region" description="Helical" evidence="8">
    <location>
        <begin position="122"/>
        <end position="150"/>
    </location>
</feature>
<dbReference type="STRING" id="465721.ACG33_02180"/>
<dbReference type="PATRIC" id="fig|465721.4.peg.474"/>
<evidence type="ECO:0000256" key="3">
    <source>
        <dbReference type="ARBA" id="ARBA00022475"/>
    </source>
</evidence>
<feature type="transmembrane region" description="Helical" evidence="8">
    <location>
        <begin position="245"/>
        <end position="268"/>
    </location>
</feature>
<keyword evidence="11" id="KW-1185">Reference proteome</keyword>
<organism evidence="10 11">
    <name type="scientific">Steroidobacter denitrificans</name>
    <dbReference type="NCBI Taxonomy" id="465721"/>
    <lineage>
        <taxon>Bacteria</taxon>
        <taxon>Pseudomonadati</taxon>
        <taxon>Pseudomonadota</taxon>
        <taxon>Gammaproteobacteria</taxon>
        <taxon>Steroidobacterales</taxon>
        <taxon>Steroidobacteraceae</taxon>
        <taxon>Steroidobacter</taxon>
    </lineage>
</organism>
<dbReference type="InterPro" id="IPR050586">
    <property type="entry name" value="CPA3_Na-H_Antiporter_D"/>
</dbReference>
<evidence type="ECO:0000313" key="10">
    <source>
        <dbReference type="EMBL" id="AMN45937.1"/>
    </source>
</evidence>
<evidence type="ECO:0000256" key="7">
    <source>
        <dbReference type="RuleBase" id="RU000320"/>
    </source>
</evidence>
<dbReference type="OrthoDB" id="9768329at2"/>
<feature type="transmembrane region" description="Helical" evidence="8">
    <location>
        <begin position="215"/>
        <end position="233"/>
    </location>
</feature>
<feature type="transmembrane region" description="Helical" evidence="8">
    <location>
        <begin position="33"/>
        <end position="55"/>
    </location>
</feature>
<keyword evidence="5 8" id="KW-1133">Transmembrane helix</keyword>
<evidence type="ECO:0000313" key="11">
    <source>
        <dbReference type="Proteomes" id="UP000070250"/>
    </source>
</evidence>
<evidence type="ECO:0000256" key="6">
    <source>
        <dbReference type="ARBA" id="ARBA00023136"/>
    </source>
</evidence>
<comment type="similarity">
    <text evidence="2">Belongs to the CPA3 antiporters (TC 2.A.63) subunit D family.</text>
</comment>
<dbReference type="NCBIfam" id="NF009309">
    <property type="entry name" value="PRK12666.1"/>
    <property type="match status" value="1"/>
</dbReference>
<comment type="subcellular location">
    <subcellularLocation>
        <location evidence="1">Cell membrane</location>
        <topology evidence="1">Multi-pass membrane protein</topology>
    </subcellularLocation>
    <subcellularLocation>
        <location evidence="7">Membrane</location>
        <topology evidence="7">Multi-pass membrane protein</topology>
    </subcellularLocation>
</comment>
<proteinExistence type="inferred from homology"/>
<keyword evidence="4 7" id="KW-0812">Transmembrane</keyword>
<feature type="transmembrane region" description="Helical" evidence="8">
    <location>
        <begin position="493"/>
        <end position="520"/>
    </location>
</feature>
<dbReference type="KEGG" id="sdf:ACG33_02180"/>
<accession>A0A127F6A4</accession>